<evidence type="ECO:0000313" key="3">
    <source>
        <dbReference type="EMBL" id="ESP05528.1"/>
    </source>
</evidence>
<dbReference type="GeneID" id="20229645"/>
<reference evidence="3 4" key="1">
    <citation type="journal article" date="2013" name="Nature">
        <title>Insights into bilaterian evolution from three spiralian genomes.</title>
        <authorList>
            <person name="Simakov O."/>
            <person name="Marletaz F."/>
            <person name="Cho S.J."/>
            <person name="Edsinger-Gonzales E."/>
            <person name="Havlak P."/>
            <person name="Hellsten U."/>
            <person name="Kuo D.H."/>
            <person name="Larsson T."/>
            <person name="Lv J."/>
            <person name="Arendt D."/>
            <person name="Savage R."/>
            <person name="Osoegawa K."/>
            <person name="de Jong P."/>
            <person name="Grimwood J."/>
            <person name="Chapman J.A."/>
            <person name="Shapiro H."/>
            <person name="Aerts A."/>
            <person name="Otillar R.P."/>
            <person name="Terry A.Y."/>
            <person name="Boore J.L."/>
            <person name="Grigoriev I.V."/>
            <person name="Lindberg D.R."/>
            <person name="Seaver E.C."/>
            <person name="Weisblat D.A."/>
            <person name="Putnam N.H."/>
            <person name="Rokhsar D.S."/>
        </authorList>
    </citation>
    <scope>NUCLEOTIDE SEQUENCE [LARGE SCALE GENOMIC DNA]</scope>
</reference>
<dbReference type="PANTHER" id="PTHR31516">
    <property type="entry name" value="STABILIZER OF AXONEMAL MICROTUBULES 2"/>
    <property type="match status" value="1"/>
</dbReference>
<dbReference type="Proteomes" id="UP000030746">
    <property type="component" value="Unassembled WGS sequence"/>
</dbReference>
<dbReference type="OMA" id="WESSPAV"/>
<evidence type="ECO:0000313" key="4">
    <source>
        <dbReference type="Proteomes" id="UP000030746"/>
    </source>
</evidence>
<feature type="non-terminal residue" evidence="3">
    <location>
        <position position="1"/>
    </location>
</feature>
<feature type="compositionally biased region" description="Polar residues" evidence="2">
    <location>
        <begin position="117"/>
        <end position="126"/>
    </location>
</feature>
<feature type="compositionally biased region" description="Basic and acidic residues" evidence="2">
    <location>
        <begin position="57"/>
        <end position="74"/>
    </location>
</feature>
<feature type="non-terminal residue" evidence="3">
    <location>
        <position position="363"/>
    </location>
</feature>
<sequence>KSFKPKQEPLKSSEPFDGQTGNKRDYVEHPIEPRKPKPKDTYKPPSDKFEGSSTARNDFRGEVVPKRASFKPENKPNTSSEPFDGASTANQDFKEHPVQKRPKHQRKQDGYKPPTESMDTSTSNRNDYPEHELQKRQSYKPKGDAIKSDDPFDGYTGYNDTYKEHPIQPQQQRKQDGYKPPTESMTTSTSNKNDYPGYEAQKRKSFKPNGDALKSDDPFDSYTGYNDTYKEHPIQPKQKRKQDGYKPPTESMATSTSNKNDFPEHQAQKRKSFKPNGDALKSDDPFDGYTGYNDTYKEHPIQPKQQRKQDGYKPPTESMATSTSNKNDFPEHQAQKRKSFKPNGDALKSDDPFDGYTGYNDTY</sequence>
<proteinExistence type="inferred from homology"/>
<dbReference type="InterPro" id="IPR033336">
    <property type="entry name" value="SAXO1/2"/>
</dbReference>
<feature type="compositionally biased region" description="Polar residues" evidence="2">
    <location>
        <begin position="318"/>
        <end position="327"/>
    </location>
</feature>
<dbReference type="CTD" id="20229645"/>
<feature type="compositionally biased region" description="Polar residues" evidence="2">
    <location>
        <begin position="75"/>
        <end position="91"/>
    </location>
</feature>
<dbReference type="Pfam" id="PF05217">
    <property type="entry name" value="SAXO1-2"/>
    <property type="match status" value="1"/>
</dbReference>
<dbReference type="GO" id="GO:0005856">
    <property type="term" value="C:cytoskeleton"/>
    <property type="evidence" value="ECO:0007669"/>
    <property type="project" value="TreeGrafter"/>
</dbReference>
<feature type="compositionally biased region" description="Basic and acidic residues" evidence="2">
    <location>
        <begin position="127"/>
        <end position="150"/>
    </location>
</feature>
<comment type="similarity">
    <text evidence="1">Belongs to the FAM154 family.</text>
</comment>
<feature type="compositionally biased region" description="Basic and acidic residues" evidence="2">
    <location>
        <begin position="22"/>
        <end position="50"/>
    </location>
</feature>
<feature type="compositionally biased region" description="Basic and acidic residues" evidence="2">
    <location>
        <begin position="295"/>
        <end position="311"/>
    </location>
</feature>
<evidence type="ECO:0000256" key="2">
    <source>
        <dbReference type="SAM" id="MobiDB-lite"/>
    </source>
</evidence>
<organism evidence="3 4">
    <name type="scientific">Lottia gigantea</name>
    <name type="common">Giant owl limpet</name>
    <dbReference type="NCBI Taxonomy" id="225164"/>
    <lineage>
        <taxon>Eukaryota</taxon>
        <taxon>Metazoa</taxon>
        <taxon>Spiralia</taxon>
        <taxon>Lophotrochozoa</taxon>
        <taxon>Mollusca</taxon>
        <taxon>Gastropoda</taxon>
        <taxon>Patellogastropoda</taxon>
        <taxon>Lottioidea</taxon>
        <taxon>Lottiidae</taxon>
        <taxon>Lottia</taxon>
    </lineage>
</organism>
<dbReference type="KEGG" id="lgi:LOTGIDRAFT_102727"/>
<dbReference type="GO" id="GO:0008017">
    <property type="term" value="F:microtubule binding"/>
    <property type="evidence" value="ECO:0007669"/>
    <property type="project" value="InterPro"/>
</dbReference>
<dbReference type="OrthoDB" id="365640at2759"/>
<protein>
    <submittedName>
        <fullName evidence="3">Uncharacterized protein</fullName>
    </submittedName>
</protein>
<dbReference type="EMBL" id="KB199650">
    <property type="protein sequence ID" value="ESP05528.1"/>
    <property type="molecule type" value="Genomic_DNA"/>
</dbReference>
<accession>V4B4W1</accession>
<dbReference type="AlphaFoldDB" id="V4B4W1"/>
<dbReference type="HOGENOM" id="CLU_764129_0_0_1"/>
<keyword evidence="4" id="KW-1185">Reference proteome</keyword>
<name>V4B4W1_LOTGI</name>
<evidence type="ECO:0000256" key="1">
    <source>
        <dbReference type="ARBA" id="ARBA00008738"/>
    </source>
</evidence>
<dbReference type="RefSeq" id="XP_009044073.1">
    <property type="nucleotide sequence ID" value="XM_009045825.1"/>
</dbReference>
<gene>
    <name evidence="3" type="ORF">LOTGIDRAFT_102727</name>
</gene>
<feature type="region of interest" description="Disordered" evidence="2">
    <location>
        <begin position="1"/>
        <end position="363"/>
    </location>
</feature>
<feature type="compositionally biased region" description="Polar residues" evidence="2">
    <location>
        <begin position="251"/>
        <end position="260"/>
    </location>
</feature>
<feature type="compositionally biased region" description="Polar residues" evidence="2">
    <location>
        <begin position="183"/>
        <end position="193"/>
    </location>
</feature>
<feature type="compositionally biased region" description="Basic and acidic residues" evidence="2">
    <location>
        <begin position="1"/>
        <end position="11"/>
    </location>
</feature>
<dbReference type="STRING" id="225164.V4B4W1"/>
<dbReference type="PANTHER" id="PTHR31516:SF17">
    <property type="entry name" value="STABILIZER OF AXONEMAL MICROTUBULES 2"/>
    <property type="match status" value="1"/>
</dbReference>